<gene>
    <name evidence="1" type="ORF">FOZ60_009730</name>
</gene>
<dbReference type="Proteomes" id="UP000541610">
    <property type="component" value="Unassembled WGS sequence"/>
</dbReference>
<comment type="caution">
    <text evidence="1">The sequence shown here is derived from an EMBL/GenBank/DDBJ whole genome shotgun (WGS) entry which is preliminary data.</text>
</comment>
<sequence length="269" mass="30187">MGINIEHVILDFESGMIRAIQALMPQTTISLCLYHWAAALYRNLCDRGLKTAHAANVANLRLFYDCLRALPLVPSGHMQWAISAVRRLGATVVSCLSEPNKSNFISFLTYFDKTYVGDSTKLPIFDPILWCHANSHERTSNLCEAFHHTLNALCNTSTPTFYYVLHVIVDEFDEFARMFSRVEQGDASRRVTSNRKTTEGTLERAYAATFPEYGGKSWAETPIRLVDEKYIQYLRSCSAALERSKAPTKIAKTKAQQASAPSSGEVFTV</sequence>
<evidence type="ECO:0000313" key="2">
    <source>
        <dbReference type="Proteomes" id="UP000541610"/>
    </source>
</evidence>
<name>A0A7J6NHW0_PEROL</name>
<accession>A0A7J6NHW0</accession>
<evidence type="ECO:0000313" key="1">
    <source>
        <dbReference type="EMBL" id="KAF4683050.1"/>
    </source>
</evidence>
<dbReference type="OrthoDB" id="93990at2759"/>
<organism evidence="1 2">
    <name type="scientific">Perkinsus olseni</name>
    <name type="common">Perkinsus atlanticus</name>
    <dbReference type="NCBI Taxonomy" id="32597"/>
    <lineage>
        <taxon>Eukaryota</taxon>
        <taxon>Sar</taxon>
        <taxon>Alveolata</taxon>
        <taxon>Perkinsozoa</taxon>
        <taxon>Perkinsea</taxon>
        <taxon>Perkinsida</taxon>
        <taxon>Perkinsidae</taxon>
        <taxon>Perkinsus</taxon>
    </lineage>
</organism>
<evidence type="ECO:0008006" key="3">
    <source>
        <dbReference type="Google" id="ProtNLM"/>
    </source>
</evidence>
<proteinExistence type="predicted"/>
<reference evidence="1 2" key="1">
    <citation type="submission" date="2020-04" db="EMBL/GenBank/DDBJ databases">
        <title>Perkinsus olseni comparative genomics.</title>
        <authorList>
            <person name="Bogema D.R."/>
        </authorList>
    </citation>
    <scope>NUCLEOTIDE SEQUENCE [LARGE SCALE GENOMIC DNA]</scope>
    <source>
        <strain evidence="1">00978-12</strain>
    </source>
</reference>
<dbReference type="AlphaFoldDB" id="A0A7J6NHW0"/>
<dbReference type="EMBL" id="JABANP010000391">
    <property type="protein sequence ID" value="KAF4683050.1"/>
    <property type="molecule type" value="Genomic_DNA"/>
</dbReference>
<protein>
    <recommendedName>
        <fullName evidence="3">MULE transposase domain-containing protein</fullName>
    </recommendedName>
</protein>